<proteinExistence type="predicted"/>
<gene>
    <name evidence="1" type="ORF">PECUL_23A046060</name>
</gene>
<dbReference type="AlphaFoldDB" id="A0AAD1SIT3"/>
<sequence length="117" mass="13552">MDQDQQRVKAESAKYDRVKCRPKSRFLPPLTNASIETFVRSCQMDIDKIQWKGKHKSNLNSSEMLILRELKEDNSLSIRPADKGGALVVMDTQKYIAEMDWQLSNMHHYRILDGDPA</sequence>
<protein>
    <submittedName>
        <fullName evidence="1">Uncharacterized protein</fullName>
    </submittedName>
</protein>
<accession>A0AAD1SIT3</accession>
<keyword evidence="2" id="KW-1185">Reference proteome</keyword>
<evidence type="ECO:0000313" key="1">
    <source>
        <dbReference type="EMBL" id="CAH2301072.1"/>
    </source>
</evidence>
<dbReference type="EMBL" id="OW240917">
    <property type="protein sequence ID" value="CAH2301072.1"/>
    <property type="molecule type" value="Genomic_DNA"/>
</dbReference>
<evidence type="ECO:0000313" key="2">
    <source>
        <dbReference type="Proteomes" id="UP001295444"/>
    </source>
</evidence>
<feature type="non-terminal residue" evidence="1">
    <location>
        <position position="117"/>
    </location>
</feature>
<reference evidence="1" key="1">
    <citation type="submission" date="2022-03" db="EMBL/GenBank/DDBJ databases">
        <authorList>
            <person name="Alioto T."/>
            <person name="Alioto T."/>
            <person name="Gomez Garrido J."/>
        </authorList>
    </citation>
    <scope>NUCLEOTIDE SEQUENCE</scope>
</reference>
<dbReference type="Proteomes" id="UP001295444">
    <property type="component" value="Chromosome 06"/>
</dbReference>
<organism evidence="1 2">
    <name type="scientific">Pelobates cultripes</name>
    <name type="common">Western spadefoot toad</name>
    <dbReference type="NCBI Taxonomy" id="61616"/>
    <lineage>
        <taxon>Eukaryota</taxon>
        <taxon>Metazoa</taxon>
        <taxon>Chordata</taxon>
        <taxon>Craniata</taxon>
        <taxon>Vertebrata</taxon>
        <taxon>Euteleostomi</taxon>
        <taxon>Amphibia</taxon>
        <taxon>Batrachia</taxon>
        <taxon>Anura</taxon>
        <taxon>Pelobatoidea</taxon>
        <taxon>Pelobatidae</taxon>
        <taxon>Pelobates</taxon>
    </lineage>
</organism>
<name>A0AAD1SIT3_PELCU</name>